<evidence type="ECO:0000256" key="3">
    <source>
        <dbReference type="ARBA" id="ARBA00022962"/>
    </source>
</evidence>
<dbReference type="GO" id="GO:0003824">
    <property type="term" value="F:catalytic activity"/>
    <property type="evidence" value="ECO:0007669"/>
    <property type="project" value="InterPro"/>
</dbReference>
<proteinExistence type="inferred from homology"/>
<dbReference type="CDD" id="cd05389">
    <property type="entry name" value="CobQ_N"/>
    <property type="match status" value="1"/>
</dbReference>
<evidence type="ECO:0000256" key="4">
    <source>
        <dbReference type="HAMAP-Rule" id="MF_00028"/>
    </source>
</evidence>
<dbReference type="PROSITE" id="PS51274">
    <property type="entry name" value="GATASE_COBBQ"/>
    <property type="match status" value="1"/>
</dbReference>
<dbReference type="GO" id="GO:0030170">
    <property type="term" value="F:pyridoxal phosphate binding"/>
    <property type="evidence" value="ECO:0007669"/>
    <property type="project" value="InterPro"/>
</dbReference>
<protein>
    <recommendedName>
        <fullName evidence="4">Cobyric acid synthase</fullName>
    </recommendedName>
</protein>
<evidence type="ECO:0000313" key="9">
    <source>
        <dbReference type="EMBL" id="XCN75346.1"/>
    </source>
</evidence>
<dbReference type="PROSITE" id="PS51273">
    <property type="entry name" value="GATASE_TYPE_1"/>
    <property type="match status" value="1"/>
</dbReference>
<dbReference type="GO" id="GO:0009236">
    <property type="term" value="P:cobalamin biosynthetic process"/>
    <property type="evidence" value="ECO:0007669"/>
    <property type="project" value="UniProtKB-UniRule"/>
</dbReference>
<comment type="function">
    <text evidence="4">Catalyzes amidations at positions B, D, E, and G on adenosylcobyrinic A,C-diamide. NH(2) groups are provided by glutamine, and one molecule of ATP is hydrogenolyzed for each amidation.</text>
</comment>
<dbReference type="CDD" id="cd00609">
    <property type="entry name" value="AAT_like"/>
    <property type="match status" value="1"/>
</dbReference>
<evidence type="ECO:0000259" key="6">
    <source>
        <dbReference type="Pfam" id="PF00155"/>
    </source>
</evidence>
<feature type="active site" description="Nucleophile" evidence="4">
    <location>
        <position position="730"/>
    </location>
</feature>
<reference evidence="9" key="2">
    <citation type="submission" date="2024-06" db="EMBL/GenBank/DDBJ databases">
        <authorList>
            <person name="Plum-Jensen L.E."/>
            <person name="Schramm A."/>
            <person name="Marshall I.P.G."/>
        </authorList>
    </citation>
    <scope>NUCLEOTIDE SEQUENCE</scope>
    <source>
        <strain evidence="9">Rat1</strain>
    </source>
</reference>
<keyword evidence="2 4" id="KW-0169">Cobalamin biosynthesis</keyword>
<dbReference type="InterPro" id="IPR047045">
    <property type="entry name" value="CobQ_N"/>
</dbReference>
<dbReference type="InterPro" id="IPR004838">
    <property type="entry name" value="NHTrfase_class1_PyrdxlP-BS"/>
</dbReference>
<accession>A0AAU8M2M6</accession>
<evidence type="ECO:0000256" key="5">
    <source>
        <dbReference type="SAM" id="MobiDB-lite"/>
    </source>
</evidence>
<dbReference type="Gene3D" id="3.40.50.880">
    <property type="match status" value="1"/>
</dbReference>
<dbReference type="SUPFAM" id="SSF53383">
    <property type="entry name" value="PLP-dependent transferases"/>
    <property type="match status" value="1"/>
</dbReference>
<comment type="similarity">
    <text evidence="4">Belongs to the CobB/CobQ family. CobQ subfamily.</text>
</comment>
<dbReference type="InterPro" id="IPR011698">
    <property type="entry name" value="GATase_3"/>
</dbReference>
<dbReference type="HAMAP" id="MF_00028">
    <property type="entry name" value="CobQ"/>
    <property type="match status" value="1"/>
</dbReference>
<dbReference type="InterPro" id="IPR033949">
    <property type="entry name" value="CobQ_GATase1"/>
</dbReference>
<gene>
    <name evidence="4" type="primary">cobQ</name>
    <name evidence="9" type="ORF">Q3M24_11650</name>
</gene>
<feature type="domain" description="Aminotransferase class I/classII large" evidence="6">
    <location>
        <begin position="121"/>
        <end position="374"/>
    </location>
</feature>
<dbReference type="GO" id="GO:0015420">
    <property type="term" value="F:ABC-type vitamin B12 transporter activity"/>
    <property type="evidence" value="ECO:0007669"/>
    <property type="project" value="UniProtKB-UniRule"/>
</dbReference>
<organism evidence="9">
    <name type="scientific">Candidatus Electrothrix aestuarii</name>
    <dbReference type="NCBI Taxonomy" id="3062594"/>
    <lineage>
        <taxon>Bacteria</taxon>
        <taxon>Pseudomonadati</taxon>
        <taxon>Thermodesulfobacteriota</taxon>
        <taxon>Desulfobulbia</taxon>
        <taxon>Desulfobulbales</taxon>
        <taxon>Desulfobulbaceae</taxon>
        <taxon>Candidatus Electrothrix</taxon>
    </lineage>
</organism>
<dbReference type="AlphaFoldDB" id="A0AAU8M2M6"/>
<dbReference type="InterPro" id="IPR004459">
    <property type="entry name" value="CobQ_synth"/>
</dbReference>
<dbReference type="InterPro" id="IPR029062">
    <property type="entry name" value="Class_I_gatase-like"/>
</dbReference>
<dbReference type="KEGG" id="eaj:Q3M24_11650"/>
<dbReference type="Pfam" id="PF01656">
    <property type="entry name" value="CbiA"/>
    <property type="match status" value="1"/>
</dbReference>
<dbReference type="Gene3D" id="3.40.640.10">
    <property type="entry name" value="Type I PLP-dependent aspartate aminotransferase-like (Major domain)"/>
    <property type="match status" value="1"/>
</dbReference>
<dbReference type="PANTHER" id="PTHR21343:SF1">
    <property type="entry name" value="COBYRIC ACID SYNTHASE"/>
    <property type="match status" value="1"/>
</dbReference>
<feature type="active site" evidence="4">
    <location>
        <position position="831"/>
    </location>
</feature>
<dbReference type="Pfam" id="PF07685">
    <property type="entry name" value="GATase_3"/>
    <property type="match status" value="1"/>
</dbReference>
<dbReference type="PANTHER" id="PTHR21343">
    <property type="entry name" value="DETHIOBIOTIN SYNTHETASE"/>
    <property type="match status" value="1"/>
</dbReference>
<comment type="pathway">
    <text evidence="1 4">Cofactor biosynthesis; adenosylcobalamin biosynthesis.</text>
</comment>
<dbReference type="Pfam" id="PF00155">
    <property type="entry name" value="Aminotran_1_2"/>
    <property type="match status" value="1"/>
</dbReference>
<dbReference type="InterPro" id="IPR015424">
    <property type="entry name" value="PyrdxlP-dep_Trfase"/>
</dbReference>
<sequence length="891" mass="97357">MSGHGGNTRELATRLGCQPEEILDFSANINPLGPPEYLWNLLAGRLEDIVQYPDPDSTELVQALAEQYQLAPEQIVPGNGTSDLLYACLRAVGANPCVRPSGKGRHRDLPLHDSQTERKIRRALIPVPAYIDYHQACEQAGLEVVPLPLSADDDFQPNLDNIFTSLQSGDLLILGQPNNPTGRMIDRESLLTLADQHQDVLFLLDEAFAGFVAGYTSLAGSRENIITLCSLTKLFAVPGLRLGFLAASQELCQDIKRQLAPWSVNALAQAAGQAMIQDTEYVRNTQELIRVNREALYRDLAAIPSLRVIPGAADFLLIQLKNKLTAMTATELANQLLQQAKIAIRVCANYEGLDEQYFRVAVRSQEENDRLVIALREILLPKEQACSTRCGSRIKKTPSLMLLGTGSDVGKSVLVAGICRILLQDGVRVAPFKAQNMSLNSYVTRDGGEMGRAQVVQAQACRLDPDVRMNPVLLKPSSDVGSQIIVHGKPVGNMRVADYVRYKEQAWQEVCQTYDELAADFDCIILEGAGSPGEVNLKSHDIVNMRMAQYSQSPALLVGDIDRGGVYASFIGHVAVMAPWERQLLAGFLVNRFRGDASLLADAHDFVEQRTGKPVIGVVPWLNDLGLPQEDSVSFKAGLYNSAEPAGEHVEIALIDLPHISNFTDLEPLLEEKDVWLRTVRRVDDLGEPDCIILPGSKNVVGDLNWLAQSGLDKAIIQRAELGCQITGICGGFQILGKTLTDPHGIEGELGSMLHGLALLDLVTELAADKTLIRREGVHLPSGQPVHGYEIHHGQSSSGDSSASKSLLSFTDGASCGVANQTGRIWGSYLHGIFDSDPFRRWFINQLRVAKGLPALIGQDAKYDLEPALDRLAAVLRQEMDMDTVYNLLGI</sequence>
<reference evidence="9" key="1">
    <citation type="journal article" date="2024" name="Syst. Appl. Microbiol.">
        <title>First single-strain enrichments of Electrothrix cable bacteria, description of E. aestuarii sp. nov. and E. rattekaaiensis sp. nov., and proposal of a cable bacteria taxonomy following the rules of the SeqCode.</title>
        <authorList>
            <person name="Plum-Jensen L.E."/>
            <person name="Schramm A."/>
            <person name="Marshall I.P.G."/>
        </authorList>
    </citation>
    <scope>NUCLEOTIDE SEQUENCE</scope>
    <source>
        <strain evidence="9">Rat1</strain>
    </source>
</reference>
<evidence type="ECO:0000256" key="1">
    <source>
        <dbReference type="ARBA" id="ARBA00004953"/>
    </source>
</evidence>
<feature type="domain" description="CobQ/CobB/MinD/ParA nucleotide binding" evidence="7">
    <location>
        <begin position="401"/>
        <end position="625"/>
    </location>
</feature>
<dbReference type="Gene3D" id="3.90.1150.10">
    <property type="entry name" value="Aspartate Aminotransferase, domain 1"/>
    <property type="match status" value="1"/>
</dbReference>
<dbReference type="PROSITE" id="PS00105">
    <property type="entry name" value="AA_TRANSFER_CLASS_1"/>
    <property type="match status" value="1"/>
</dbReference>
<dbReference type="NCBIfam" id="NF001989">
    <property type="entry name" value="PRK00784.1"/>
    <property type="match status" value="1"/>
</dbReference>
<evidence type="ECO:0000259" key="7">
    <source>
        <dbReference type="Pfam" id="PF01656"/>
    </source>
</evidence>
<dbReference type="InterPro" id="IPR004839">
    <property type="entry name" value="Aminotransferase_I/II_large"/>
</dbReference>
<dbReference type="CDD" id="cd01750">
    <property type="entry name" value="GATase1_CobQ"/>
    <property type="match status" value="1"/>
</dbReference>
<dbReference type="InterPro" id="IPR015422">
    <property type="entry name" value="PyrdxlP-dep_Trfase_small"/>
</dbReference>
<dbReference type="Gene3D" id="3.40.50.300">
    <property type="entry name" value="P-loop containing nucleotide triphosphate hydrolases"/>
    <property type="match status" value="1"/>
</dbReference>
<feature type="region of interest" description="Disordered" evidence="5">
    <location>
        <begin position="784"/>
        <end position="803"/>
    </location>
</feature>
<dbReference type="SUPFAM" id="SSF52540">
    <property type="entry name" value="P-loop containing nucleoside triphosphate hydrolases"/>
    <property type="match status" value="1"/>
</dbReference>
<evidence type="ECO:0000256" key="2">
    <source>
        <dbReference type="ARBA" id="ARBA00022573"/>
    </source>
</evidence>
<name>A0AAU8M2M6_9BACT</name>
<dbReference type="SUPFAM" id="SSF52317">
    <property type="entry name" value="Class I glutamine amidotransferase-like"/>
    <property type="match status" value="1"/>
</dbReference>
<dbReference type="InterPro" id="IPR027417">
    <property type="entry name" value="P-loop_NTPase"/>
</dbReference>
<dbReference type="InterPro" id="IPR015421">
    <property type="entry name" value="PyrdxlP-dep_Trfase_major"/>
</dbReference>
<evidence type="ECO:0000259" key="8">
    <source>
        <dbReference type="Pfam" id="PF07685"/>
    </source>
</evidence>
<dbReference type="NCBIfam" id="TIGR00313">
    <property type="entry name" value="cobQ"/>
    <property type="match status" value="1"/>
</dbReference>
<feature type="domain" description="CobB/CobQ-like glutamine amidotransferase" evidence="8">
    <location>
        <begin position="651"/>
        <end position="838"/>
    </location>
</feature>
<dbReference type="InterPro" id="IPR002586">
    <property type="entry name" value="CobQ/CobB/MinD/ParA_Nub-bd_dom"/>
</dbReference>
<dbReference type="EMBL" id="CP159373">
    <property type="protein sequence ID" value="XCN75346.1"/>
    <property type="molecule type" value="Genomic_DNA"/>
</dbReference>
<keyword evidence="3 4" id="KW-0315">Glutamine amidotransferase</keyword>